<evidence type="ECO:0000256" key="1">
    <source>
        <dbReference type="SAM" id="MobiDB-lite"/>
    </source>
</evidence>
<evidence type="ECO:0008006" key="4">
    <source>
        <dbReference type="Google" id="ProtNLM"/>
    </source>
</evidence>
<dbReference type="Proteomes" id="UP001515480">
    <property type="component" value="Unassembled WGS sequence"/>
</dbReference>
<dbReference type="PANTHER" id="PTHR15977:SF15">
    <property type="entry name" value="CILIA- AND FLAGELLA-ASSOCIATED PROTEIN 46"/>
    <property type="match status" value="1"/>
</dbReference>
<feature type="compositionally biased region" description="Low complexity" evidence="1">
    <location>
        <begin position="1459"/>
        <end position="1469"/>
    </location>
</feature>
<keyword evidence="3" id="KW-1185">Reference proteome</keyword>
<dbReference type="GO" id="GO:0060294">
    <property type="term" value="P:cilium movement involved in cell motility"/>
    <property type="evidence" value="ECO:0007669"/>
    <property type="project" value="InterPro"/>
</dbReference>
<feature type="region of interest" description="Disordered" evidence="1">
    <location>
        <begin position="2421"/>
        <end position="2457"/>
    </location>
</feature>
<evidence type="ECO:0000313" key="3">
    <source>
        <dbReference type="Proteomes" id="UP001515480"/>
    </source>
</evidence>
<feature type="compositionally biased region" description="Low complexity" evidence="1">
    <location>
        <begin position="574"/>
        <end position="587"/>
    </location>
</feature>
<sequence length="2483" mass="268945">MEARLRHLLKASDALAGEATARDEPGERGWTELLSAVELLKQAAAGGFARPEALSPEGFLLCAEAALRQQGVPLARECVERFLDGRPASNQYLVRAQYTLGLVEAAECSAAKGEALIAGTLGALETIRKGLALSLELGPTHHFLVYNGSVHVYNVARPLLALKGGANELAAIFEEVLKALAAAADPDAEWRLRLTMEHARCMDRAGRKKEAVPILQSVVPLAKSCSEALQEQLLRLQGHMVADDPAALKKLRDENEKIPRRKALLTAQVLADGQPTNAEAEVKAAIAALDPSLLDALQTQGGNEAASKAVASLKGSCEDDDLLFALASQAAKHGLLSIASQCAERCASSSRLSSRVRAAYLRELMRVKQLDDDSEGPAQGNVYTRRMVGTRIEALKKLEEALSSARRALDPELIQDGCLLIWNVALPLLQPSLVQHAEPSLRKALAALEELRSPLAELRAAIHLELARYEYSMDFIQKAYDQVRKALALDLPPTPTGESRVERELRQMEDRLALQLDMYREATTVEERCTLLLERAKSAKAAHLKQRLLLQVQTMLTESEPTSEACEEGEGVDAPEGVAGAPEGGADVSEDPAAKKLLRERTRLWAELLKHSWQQRLAECSRAAVAAVLSHTWDPSVDGDLVRLQADAHYAAAEICVAEMQQLEAEIAAQQAAAEAPRLTSKASSASLAVSSEEKYLRVDELRQQSLSSMGEGIELGLALKDDLILHNGCIYVCNYNQALLRANNFEPLMPTLRKCVEALKATSQSDLRTDFQLLKLACAVASAFAQGLEASATTAPQADGDARKYDAKVPASAAALKEADEACKWAANLSSGRHRIKKAVTAVWARVQSYLGVKEPNVGTEPEAGALALLELLKSNLIESTPARAAALAKAKELLHKDGSPRPEPELWVRIAQQALALGDLASVVQACEAALRPKVDIKDGKQPLREEWKWYAMSECVHGEAISQLLRPGQQAELQEQLHIQALNHLSTAMLYANKAGEGSLLLGAAQRFWLHSKPFTIGARGNRLQLLRNPVNVASQQLEELDSSLQPKVLLLRVRLYEILLSLLADLHSWSEGVKVLQRAFSTLPTSAHEPLWEQKVRFMSKSGDRGLAGEMYRLKDFEPEVQARIWAVMGSSAGNKDEQRRALQRAVDVLASMPLKKVDYLITLAEWLFCNGFPLKDAEDKLKTAIQILKENEEETEGGLDDDEDRQSSITFRSEASTVKTKGSKALTVNSHAPSNLSRATSLPARVVLLTSQYEQLARIYLMRAMMAATADSRLQCVLGAHRYMGRIWALAISAANAAAAANASAEGSESPSPTPWTVPEELHDWASWSPDDSLRTLMAESNSAKMICSTSFPKATLSAFYVQYAIDMLLANGLTLHALMPLALQRVLAADVLKQPAMERAVLLQTCHVLVQLGMTEAADAKRALIGPLGLSAEQRRSHMLTLRELESLPGAAASPSVSLSSASPAPPRPRRRKMAHVPDEACWVQFSRLLLEEGQWGPAQEWAIEAEPLLRARGEHEHLARCQLLQARLLFLQDKPHEALQKQLKGMSYALEISEWGSEVVRLAEYQGASGDIREQRKTLTMALSVCNEAVSQPTNSAPDALAALAAVQRALAAVIRSDALALREIGLPSEDERSRAAQHFDAASSALMSVGNNSAAVQVLSDHAELLDIFPVDETCEDPLQEESSRLKAMGELFAAAHAAAERQLSIAMPRALPEGLSLPSARDLAVVKTKLAEHQLRLSSFKARERAARVEIIPAYPIMEGREDPGIADFLRTPYVEPITSEMSHEERALLYASSALELSGASETNRGRALLSMGLVLIASARAKGWGSSIWIEAPLVEPTEQTTNVVASKDPAPEEEIDPPPAEAGSDEAILGEEKLTEAATCALGARDWVTCGEASLALAGICGVRRAEECAKWLCLHHCCVAHKHWESVWRDASECASVSRNRFMHLTAVVKFLSENWAAPKGLEAMRDALSALEDPQHGCSAWRLLSIPESPLAQLKPLLKPDMRVLQISYDSSAGTLYSLGIACHRVAAESLPKGAPVPEPQLTVRVHQTKCNTEKLRALLNMAESMRQAQAKGALARTKADMYESKEMRPSTPSIVHAGGSPTTIKCAASPEETVLTEEVALHNLAREMDAALGPLLESMRDLIGPELPAGVENLTVILVVDPSLSLLPFELMELLRKRHIGALTRDLSVAIVASRLQKEPPTASKKAGFGMVIDPRNEIALYTKNVTNEKQGAKNIPGATALKPLCAVIKEGPVTGGLMSGTSTVLLGSSKLPSESEWQQAMLSSSAFIYVGPGALFAQLGPEHVATLPLTGCAALLLLDRIESDSSSRRFAKEANQKNRTRLSMEDPHVTAALLSLSGVRTVLANQWSTTGSTSNEMLTGLLQSLNNGQTLAAALSATARSALVVASPETEPEEPVKAPSHERNKKSTRASIPAPTPEATAPGQKYSLMWSTLGNPVIYGLPSFKLI</sequence>
<protein>
    <recommendedName>
        <fullName evidence="4">Cilia- and flagella-associated protein 46</fullName>
    </recommendedName>
</protein>
<evidence type="ECO:0000313" key="2">
    <source>
        <dbReference type="EMBL" id="KAL1524390.1"/>
    </source>
</evidence>
<feature type="region of interest" description="Disordered" evidence="1">
    <location>
        <begin position="1459"/>
        <end position="1480"/>
    </location>
</feature>
<accession>A0AB34JSA2</accession>
<feature type="region of interest" description="Disordered" evidence="1">
    <location>
        <begin position="559"/>
        <end position="592"/>
    </location>
</feature>
<dbReference type="InterPro" id="IPR057466">
    <property type="entry name" value="CFAP46_TPR"/>
</dbReference>
<dbReference type="GO" id="GO:0035082">
    <property type="term" value="P:axoneme assembly"/>
    <property type="evidence" value="ECO:0007669"/>
    <property type="project" value="InterPro"/>
</dbReference>
<dbReference type="PANTHER" id="PTHR15977">
    <property type="entry name" value="CILIA- AND FLAGELLA-ASSOCIATED PROTEIN 46"/>
    <property type="match status" value="1"/>
</dbReference>
<reference evidence="2 3" key="1">
    <citation type="journal article" date="2024" name="Science">
        <title>Giant polyketide synthase enzymes in the biosynthesis of giant marine polyether toxins.</title>
        <authorList>
            <person name="Fallon T.R."/>
            <person name="Shende V.V."/>
            <person name="Wierzbicki I.H."/>
            <person name="Pendleton A.L."/>
            <person name="Watervoot N.F."/>
            <person name="Auber R.P."/>
            <person name="Gonzalez D.J."/>
            <person name="Wisecaver J.H."/>
            <person name="Moore B.S."/>
        </authorList>
    </citation>
    <scope>NUCLEOTIDE SEQUENCE [LARGE SCALE GENOMIC DNA]</scope>
    <source>
        <strain evidence="2 3">12B1</strain>
    </source>
</reference>
<dbReference type="InterPro" id="IPR039586">
    <property type="entry name" value="CFAP46"/>
</dbReference>
<comment type="caution">
    <text evidence="2">The sequence shown here is derived from an EMBL/GenBank/DDBJ whole genome shotgun (WGS) entry which is preliminary data.</text>
</comment>
<dbReference type="EMBL" id="JBGBPQ010000005">
    <property type="protein sequence ID" value="KAL1524390.1"/>
    <property type="molecule type" value="Genomic_DNA"/>
</dbReference>
<gene>
    <name evidence="2" type="ORF">AB1Y20_019285</name>
</gene>
<dbReference type="Pfam" id="PF25439">
    <property type="entry name" value="TPR_CFAP46_N"/>
    <property type="match status" value="1"/>
</dbReference>
<feature type="region of interest" description="Disordered" evidence="1">
    <location>
        <begin position="2097"/>
        <end position="2116"/>
    </location>
</feature>
<feature type="region of interest" description="Disordered" evidence="1">
    <location>
        <begin position="1851"/>
        <end position="1875"/>
    </location>
</feature>
<proteinExistence type="predicted"/>
<organism evidence="2 3">
    <name type="scientific">Prymnesium parvum</name>
    <name type="common">Toxic golden alga</name>
    <dbReference type="NCBI Taxonomy" id="97485"/>
    <lineage>
        <taxon>Eukaryota</taxon>
        <taxon>Haptista</taxon>
        <taxon>Haptophyta</taxon>
        <taxon>Prymnesiophyceae</taxon>
        <taxon>Prymnesiales</taxon>
        <taxon>Prymnesiaceae</taxon>
        <taxon>Prymnesium</taxon>
    </lineage>
</organism>
<name>A0AB34JSA2_PRYPA</name>